<dbReference type="Pfam" id="PF13408">
    <property type="entry name" value="Zn_ribbon_recom"/>
    <property type="match status" value="1"/>
</dbReference>
<feature type="domain" description="Recombinase" evidence="3">
    <location>
        <begin position="164"/>
        <end position="295"/>
    </location>
</feature>
<feature type="domain" description="Resolvase/invertase-type recombinase catalytic" evidence="2">
    <location>
        <begin position="7"/>
        <end position="156"/>
    </location>
</feature>
<dbReference type="InterPro" id="IPR036162">
    <property type="entry name" value="Resolvase-like_N_sf"/>
</dbReference>
<dbReference type="GO" id="GO:0000150">
    <property type="term" value="F:DNA strand exchange activity"/>
    <property type="evidence" value="ECO:0007669"/>
    <property type="project" value="InterPro"/>
</dbReference>
<organism evidence="4 5">
    <name type="scientific">Blautia obeum</name>
    <dbReference type="NCBI Taxonomy" id="40520"/>
    <lineage>
        <taxon>Bacteria</taxon>
        <taxon>Bacillati</taxon>
        <taxon>Bacillota</taxon>
        <taxon>Clostridia</taxon>
        <taxon>Lachnospirales</taxon>
        <taxon>Lachnospiraceae</taxon>
        <taxon>Blautia</taxon>
    </lineage>
</organism>
<dbReference type="PANTHER" id="PTHR30461:SF23">
    <property type="entry name" value="DNA RECOMBINASE-RELATED"/>
    <property type="match status" value="1"/>
</dbReference>
<dbReference type="InterPro" id="IPR025827">
    <property type="entry name" value="Zn_ribbon_recom_dom"/>
</dbReference>
<dbReference type="InterPro" id="IPR050639">
    <property type="entry name" value="SSR_resolvase"/>
</dbReference>
<dbReference type="GO" id="GO:0003677">
    <property type="term" value="F:DNA binding"/>
    <property type="evidence" value="ECO:0007669"/>
    <property type="project" value="InterPro"/>
</dbReference>
<dbReference type="CDD" id="cd00338">
    <property type="entry name" value="Ser_Recombinase"/>
    <property type="match status" value="1"/>
</dbReference>
<gene>
    <name evidence="4" type="ORF">DW859_00340</name>
</gene>
<accession>A0A454HKV6</accession>
<protein>
    <submittedName>
        <fullName evidence="4">Recombinase family protein</fullName>
    </submittedName>
</protein>
<comment type="caution">
    <text evidence="4">The sequence shown here is derived from an EMBL/GenBank/DDBJ whole genome shotgun (WGS) entry which is preliminary data.</text>
</comment>
<dbReference type="EMBL" id="QSHL01000001">
    <property type="protein sequence ID" value="RHC09906.1"/>
    <property type="molecule type" value="Genomic_DNA"/>
</dbReference>
<evidence type="ECO:0000259" key="3">
    <source>
        <dbReference type="PROSITE" id="PS51737"/>
    </source>
</evidence>
<feature type="coiled-coil region" evidence="1">
    <location>
        <begin position="390"/>
        <end position="480"/>
    </location>
</feature>
<proteinExistence type="predicted"/>
<reference evidence="4 5" key="1">
    <citation type="submission" date="2018-08" db="EMBL/GenBank/DDBJ databases">
        <title>A genome reference for cultivated species of the human gut microbiota.</title>
        <authorList>
            <person name="Zou Y."/>
            <person name="Xue W."/>
            <person name="Luo G."/>
        </authorList>
    </citation>
    <scope>NUCLEOTIDE SEQUENCE [LARGE SCALE GENOMIC DNA]</scope>
    <source>
        <strain evidence="4 5">AM37-4AC</strain>
    </source>
</reference>
<evidence type="ECO:0000313" key="5">
    <source>
        <dbReference type="Proteomes" id="UP000265808"/>
    </source>
</evidence>
<dbReference type="InterPro" id="IPR006119">
    <property type="entry name" value="Resolv_N"/>
</dbReference>
<sequence length="664" mass="77621">MKNIKIKCNIYTRVSTTMQVDGYSLDAQKEKLRRYAEFQNMEIVNEYSDEGKSGKSVEGRPEFQRMLDNIENGTDEIQFVLVFKLSRFGRNAADVLNSLQRMQDFGVNLICVEDGIDSSKDSGKLMISVLSAVAEIERENILVQTMEGRKQKAREGKWNGGFAPYGYELVNGELQIAEDEAEVIRLIYDKFIHTNMGIAAIAIWLNQHGYKKKKRQNNTLDAFAASFIKGVLDNPVYCGKLAYGRRKNEKVAGTRNEYRIVKQENYMLYDGIHEGIISETDWELAHQKRVKNGVKYEKIHSLDHEHILSGILKCPLCGSGMYGNVNRKKKKDGTLYKDYFYYACKHRRLMNGHRCDYHKQWSEDKVNNAVEEVIRKLVQNPKFEEAIRKKIGSRIDTDEIEREIENLEKQHRQLTGAKARLGQQMDNLDIMDKFYEKKYQDMETRLYRLYDEIEGVENSIEEVKKRLLNIQQQKISEENVYQFLLYFDKLYDKFTDLEKKEFLNSFVERVDIYDQEQPDGRFLKHIKFRFPVYFGDRETQELCWDNESTVETVVLLSHKKPDGHINVKVEFGEGEGKVPLDNIAKRAETYKPKERVTYKMIKEYIEAKYGFKVHTAYIAEVKRDLGLPMYDAPNAVEELKQPRKHPTAEKVEAIKDALKHFEVI</sequence>
<dbReference type="Pfam" id="PF07508">
    <property type="entry name" value="Recombinase"/>
    <property type="match status" value="1"/>
</dbReference>
<dbReference type="AlphaFoldDB" id="A0A454HKV6"/>
<dbReference type="RefSeq" id="WP_117996607.1">
    <property type="nucleotide sequence ID" value="NZ_QSHL01000001.1"/>
</dbReference>
<dbReference type="SUPFAM" id="SSF53041">
    <property type="entry name" value="Resolvase-like"/>
    <property type="match status" value="1"/>
</dbReference>
<dbReference type="Proteomes" id="UP000265808">
    <property type="component" value="Unassembled WGS sequence"/>
</dbReference>
<dbReference type="InterPro" id="IPR011109">
    <property type="entry name" value="DNA_bind_recombinase_dom"/>
</dbReference>
<dbReference type="Gene3D" id="3.90.1750.20">
    <property type="entry name" value="Putative Large Serine Recombinase, Chain B, Domain 2"/>
    <property type="match status" value="1"/>
</dbReference>
<evidence type="ECO:0000313" key="4">
    <source>
        <dbReference type="EMBL" id="RHC09906.1"/>
    </source>
</evidence>
<keyword evidence="1" id="KW-0175">Coiled coil</keyword>
<dbReference type="SMART" id="SM00857">
    <property type="entry name" value="Resolvase"/>
    <property type="match status" value="1"/>
</dbReference>
<dbReference type="Pfam" id="PF00239">
    <property type="entry name" value="Resolvase"/>
    <property type="match status" value="1"/>
</dbReference>
<evidence type="ECO:0000256" key="1">
    <source>
        <dbReference type="SAM" id="Coils"/>
    </source>
</evidence>
<dbReference type="InterPro" id="IPR038109">
    <property type="entry name" value="DNA_bind_recomb_sf"/>
</dbReference>
<dbReference type="PROSITE" id="PS51736">
    <property type="entry name" value="RECOMBINASES_3"/>
    <property type="match status" value="1"/>
</dbReference>
<dbReference type="PROSITE" id="PS51737">
    <property type="entry name" value="RECOMBINASE_DNA_BIND"/>
    <property type="match status" value="1"/>
</dbReference>
<evidence type="ECO:0000259" key="2">
    <source>
        <dbReference type="PROSITE" id="PS51736"/>
    </source>
</evidence>
<dbReference type="Gene3D" id="3.40.50.1390">
    <property type="entry name" value="Resolvase, N-terminal catalytic domain"/>
    <property type="match status" value="1"/>
</dbReference>
<name>A0A454HKV6_9FIRM</name>
<dbReference type="PANTHER" id="PTHR30461">
    <property type="entry name" value="DNA-INVERTASE FROM LAMBDOID PROPHAGE"/>
    <property type="match status" value="1"/>
</dbReference>